<dbReference type="GO" id="GO:0005730">
    <property type="term" value="C:nucleolus"/>
    <property type="evidence" value="ECO:0007669"/>
    <property type="project" value="TreeGrafter"/>
</dbReference>
<keyword evidence="3 8" id="KW-0808">Transferase</keyword>
<dbReference type="GO" id="GO:0003950">
    <property type="term" value="F:NAD+ poly-ADP-ribosyltransferase activity"/>
    <property type="evidence" value="ECO:0007669"/>
    <property type="project" value="UniProtKB-UniRule"/>
</dbReference>
<dbReference type="Gene3D" id="3.90.228.10">
    <property type="match status" value="2"/>
</dbReference>
<evidence type="ECO:0000259" key="10">
    <source>
        <dbReference type="PROSITE" id="PS51060"/>
    </source>
</evidence>
<dbReference type="GO" id="GO:0016779">
    <property type="term" value="F:nucleotidyltransferase activity"/>
    <property type="evidence" value="ECO:0007669"/>
    <property type="project" value="UniProtKB-KW"/>
</dbReference>
<keyword evidence="2 8" id="KW-0328">Glycosyltransferase</keyword>
<proteinExistence type="predicted"/>
<feature type="domain" description="PARP alpha-helical" evidence="10">
    <location>
        <begin position="25"/>
        <end position="156"/>
    </location>
</feature>
<dbReference type="PROSITE" id="PS51059">
    <property type="entry name" value="PARP_CATALYTIC"/>
    <property type="match status" value="1"/>
</dbReference>
<keyword evidence="4" id="KW-0548">Nucleotidyltransferase</keyword>
<dbReference type="InterPro" id="IPR012317">
    <property type="entry name" value="Poly(ADP-ribose)pol_cat_dom"/>
</dbReference>
<keyword evidence="5 8" id="KW-0520">NAD</keyword>
<dbReference type="EMBL" id="VEPZ02001048">
    <property type="protein sequence ID" value="KAE8697921.1"/>
    <property type="molecule type" value="Genomic_DNA"/>
</dbReference>
<evidence type="ECO:0000256" key="4">
    <source>
        <dbReference type="ARBA" id="ARBA00022695"/>
    </source>
</evidence>
<evidence type="ECO:0000256" key="6">
    <source>
        <dbReference type="ARBA" id="ARBA00023242"/>
    </source>
</evidence>
<dbReference type="PROSITE" id="PS51060">
    <property type="entry name" value="PARP_ALPHA_HD"/>
    <property type="match status" value="1"/>
</dbReference>
<evidence type="ECO:0000313" key="11">
    <source>
        <dbReference type="EMBL" id="KAE8697921.1"/>
    </source>
</evidence>
<sequence>MEYDESGKESDVIKTDSSIGTQLRETKLEPRVAKFISLICNISMMKQQMMEIGYNADKLPLGKLSKSTILKGYDVLKRIAYKLKKKLEMVEALGEIEVASKLLADDTLEEEDPLHYRYQQLHCEQMPVENNSEEFAMIVKYIQNIHAKTHSNYMVDVAQIFKVTREGLRIAPPEAPVTGYMFGKGVYFADMFSKIANYCYANSAFRTGVLLLCEVALGDMAELLQDPSEAETLDDGVIVPLGKPKEQKREGALWYNEYIVYNVDQIRMRYLIQAQLVPKCRQVHVWSNAQQANLGTSRNPSTPPRCTPLNHARFSRQPPTARKDFACITNKQPRIIILGLSSTNKT</sequence>
<comment type="catalytic activity">
    <reaction evidence="7">
        <text>NAD(+) + (ADP-D-ribosyl)n-acceptor = nicotinamide + (ADP-D-ribosyl)n+1-acceptor + H(+).</text>
        <dbReference type="EC" id="2.4.2.30"/>
    </reaction>
</comment>
<dbReference type="GO" id="GO:0070212">
    <property type="term" value="P:protein poly-ADP-ribosylation"/>
    <property type="evidence" value="ECO:0007669"/>
    <property type="project" value="TreeGrafter"/>
</dbReference>
<dbReference type="InterPro" id="IPR004102">
    <property type="entry name" value="Poly(ADP-ribose)pol_reg_dom"/>
</dbReference>
<evidence type="ECO:0000256" key="3">
    <source>
        <dbReference type="ARBA" id="ARBA00022679"/>
    </source>
</evidence>
<dbReference type="EC" id="2.4.2.-" evidence="8"/>
<dbReference type="Proteomes" id="UP000436088">
    <property type="component" value="Unassembled WGS sequence"/>
</dbReference>
<evidence type="ECO:0000256" key="8">
    <source>
        <dbReference type="RuleBase" id="RU362114"/>
    </source>
</evidence>
<dbReference type="PANTHER" id="PTHR10459">
    <property type="entry name" value="DNA LIGASE"/>
    <property type="match status" value="1"/>
</dbReference>
<dbReference type="InterPro" id="IPR036616">
    <property type="entry name" value="Poly(ADP-ribose)pol_reg_dom_sf"/>
</dbReference>
<evidence type="ECO:0000259" key="9">
    <source>
        <dbReference type="PROSITE" id="PS51059"/>
    </source>
</evidence>
<dbReference type="PANTHER" id="PTHR10459:SF60">
    <property type="entry name" value="POLY [ADP-RIBOSE] POLYMERASE 2"/>
    <property type="match status" value="1"/>
</dbReference>
<evidence type="ECO:0000256" key="5">
    <source>
        <dbReference type="ARBA" id="ARBA00023027"/>
    </source>
</evidence>
<dbReference type="AlphaFoldDB" id="A0A6A3A0V2"/>
<organism evidence="11 12">
    <name type="scientific">Hibiscus syriacus</name>
    <name type="common">Rose of Sharon</name>
    <dbReference type="NCBI Taxonomy" id="106335"/>
    <lineage>
        <taxon>Eukaryota</taxon>
        <taxon>Viridiplantae</taxon>
        <taxon>Streptophyta</taxon>
        <taxon>Embryophyta</taxon>
        <taxon>Tracheophyta</taxon>
        <taxon>Spermatophyta</taxon>
        <taxon>Magnoliopsida</taxon>
        <taxon>eudicotyledons</taxon>
        <taxon>Gunneridae</taxon>
        <taxon>Pentapetalae</taxon>
        <taxon>rosids</taxon>
        <taxon>malvids</taxon>
        <taxon>Malvales</taxon>
        <taxon>Malvaceae</taxon>
        <taxon>Malvoideae</taxon>
        <taxon>Hibiscus</taxon>
    </lineage>
</organism>
<reference evidence="11" key="1">
    <citation type="submission" date="2019-09" db="EMBL/GenBank/DDBJ databases">
        <title>Draft genome information of white flower Hibiscus syriacus.</title>
        <authorList>
            <person name="Kim Y.-M."/>
        </authorList>
    </citation>
    <scope>NUCLEOTIDE SEQUENCE [LARGE SCALE GENOMIC DNA]</scope>
    <source>
        <strain evidence="11">YM2019G1</strain>
    </source>
</reference>
<dbReference type="Pfam" id="PF00644">
    <property type="entry name" value="PARP"/>
    <property type="match status" value="1"/>
</dbReference>
<keyword evidence="6" id="KW-0539">Nucleus</keyword>
<dbReference type="GO" id="GO:1990404">
    <property type="term" value="F:NAD+-protein mono-ADP-ribosyltransferase activity"/>
    <property type="evidence" value="ECO:0007669"/>
    <property type="project" value="TreeGrafter"/>
</dbReference>
<gene>
    <name evidence="11" type="ORF">F3Y22_tig00110607pilonHSYRG00062</name>
</gene>
<dbReference type="InterPro" id="IPR050800">
    <property type="entry name" value="ARTD/PARP"/>
</dbReference>
<evidence type="ECO:0000313" key="12">
    <source>
        <dbReference type="Proteomes" id="UP000436088"/>
    </source>
</evidence>
<dbReference type="SUPFAM" id="SSF47587">
    <property type="entry name" value="Domain of poly(ADP-ribose) polymerase"/>
    <property type="match status" value="1"/>
</dbReference>
<dbReference type="Gene3D" id="1.20.142.10">
    <property type="entry name" value="Poly(ADP-ribose) polymerase, regulatory domain"/>
    <property type="match status" value="2"/>
</dbReference>
<protein>
    <recommendedName>
        <fullName evidence="8">Poly [ADP-ribose] polymerase</fullName>
        <shortName evidence="8">PARP</shortName>
        <ecNumber evidence="8">2.4.2.-</ecNumber>
    </recommendedName>
</protein>
<evidence type="ECO:0000256" key="7">
    <source>
        <dbReference type="ARBA" id="ARBA00033987"/>
    </source>
</evidence>
<accession>A0A6A3A0V2</accession>
<evidence type="ECO:0000256" key="2">
    <source>
        <dbReference type="ARBA" id="ARBA00022676"/>
    </source>
</evidence>
<dbReference type="GO" id="GO:0006302">
    <property type="term" value="P:double-strand break repair"/>
    <property type="evidence" value="ECO:0007669"/>
    <property type="project" value="TreeGrafter"/>
</dbReference>
<keyword evidence="12" id="KW-1185">Reference proteome</keyword>
<dbReference type="Pfam" id="PF02877">
    <property type="entry name" value="PARP_reg"/>
    <property type="match status" value="1"/>
</dbReference>
<dbReference type="SUPFAM" id="SSF56399">
    <property type="entry name" value="ADP-ribosylation"/>
    <property type="match status" value="1"/>
</dbReference>
<name>A0A6A3A0V2_HIBSY</name>
<comment type="subcellular location">
    <subcellularLocation>
        <location evidence="1">Nucleus</location>
    </subcellularLocation>
</comment>
<dbReference type="CDD" id="cd01437">
    <property type="entry name" value="parp_like"/>
    <property type="match status" value="1"/>
</dbReference>
<evidence type="ECO:0000256" key="1">
    <source>
        <dbReference type="ARBA" id="ARBA00004123"/>
    </source>
</evidence>
<comment type="caution">
    <text evidence="11">The sequence shown here is derived from an EMBL/GenBank/DDBJ whole genome shotgun (WGS) entry which is preliminary data.</text>
</comment>
<feature type="domain" description="PARP catalytic" evidence="9">
    <location>
        <begin position="112"/>
        <end position="283"/>
    </location>
</feature>